<dbReference type="PIRSF" id="PIRSF017932">
    <property type="entry name" value="Conjugal_transfer_TraB_rhizob"/>
    <property type="match status" value="1"/>
</dbReference>
<dbReference type="NCBIfam" id="NF010398">
    <property type="entry name" value="PRK13825.1-2"/>
    <property type="match status" value="1"/>
</dbReference>
<sequence>MALPGRFSPSIPDRAKPALLVLLAVAAGAIGWSGYVLALPAAMIFPALWALSPSRVVAALVSAGYFLAASRGLPHGVANFFAADLWPGLLLWLAASVSFVVVHAAAWANQPDEGRQGKVHPGRGRVVRYLVATVLMALPPFGMTGWAQPITAAGVLFPGWGWWGLAAAATSLATMISRGWPATAIVLGGFWAWSAASWTPPLLPPGWKGVDLEQGRNLGRDGSLAHHRDLIATVLSSVDSQTRVIVLPESALGFWTPTVDQLWREALRDRDVTVIAGAAVLERQGYDNVLVAVSADRSAILYRERMPVPVSMWQPWRAWTGQGGGARASFFANPAVEVSGMKIAPLICYEQLIVWPALQSMLHGPDVIVATGNGWWTAGTSIVAIQQASTIAWAKLFGLPFVTAFNS</sequence>
<evidence type="ECO:0000313" key="3">
    <source>
        <dbReference type="EMBL" id="CUX03228.1"/>
    </source>
</evidence>
<organism evidence="3 4">
    <name type="scientific">Agrobacterium genomosp. 2 str. CFBP 5494</name>
    <dbReference type="NCBI Taxonomy" id="1183436"/>
    <lineage>
        <taxon>Bacteria</taxon>
        <taxon>Pseudomonadati</taxon>
        <taxon>Pseudomonadota</taxon>
        <taxon>Alphaproteobacteria</taxon>
        <taxon>Hyphomicrobiales</taxon>
        <taxon>Rhizobiaceae</taxon>
        <taxon>Rhizobium/Agrobacterium group</taxon>
        <taxon>Agrobacterium</taxon>
        <taxon>Agrobacterium tumefaciens complex</taxon>
    </lineage>
</organism>
<feature type="transmembrane region" description="Helical" evidence="1">
    <location>
        <begin position="85"/>
        <end position="108"/>
    </location>
</feature>
<comment type="caution">
    <text evidence="3">The sequence shown here is derived from an EMBL/GenBank/DDBJ whole genome shotgun (WGS) entry which is preliminary data.</text>
</comment>
<proteinExistence type="predicted"/>
<evidence type="ECO:0000259" key="2">
    <source>
        <dbReference type="PROSITE" id="PS50263"/>
    </source>
</evidence>
<keyword evidence="1" id="KW-1133">Transmembrane helix</keyword>
<keyword evidence="1" id="KW-0472">Membrane</keyword>
<feature type="transmembrane region" description="Helical" evidence="1">
    <location>
        <begin position="20"/>
        <end position="49"/>
    </location>
</feature>
<keyword evidence="4" id="KW-1185">Reference proteome</keyword>
<accession>A0A9W5F3F9</accession>
<dbReference type="InterPro" id="IPR016707">
    <property type="entry name" value="Conjugal_tfr_TraB_rhizob"/>
</dbReference>
<reference evidence="3 4" key="1">
    <citation type="submission" date="2016-01" db="EMBL/GenBank/DDBJ databases">
        <authorList>
            <person name="Regsiter A."/>
            <person name="william w."/>
        </authorList>
    </citation>
    <scope>NUCLEOTIDE SEQUENCE [LARGE SCALE GENOMIC DNA]</scope>
    <source>
        <strain evidence="3 4">CFBP 5494</strain>
    </source>
</reference>
<dbReference type="AlphaFoldDB" id="A0A9W5F3F9"/>
<dbReference type="Gene3D" id="3.60.110.10">
    <property type="entry name" value="Carbon-nitrogen hydrolase"/>
    <property type="match status" value="1"/>
</dbReference>
<dbReference type="PROSITE" id="PS50263">
    <property type="entry name" value="CN_HYDROLASE"/>
    <property type="match status" value="1"/>
</dbReference>
<name>A0A9W5F3F9_9HYPH</name>
<dbReference type="InterPro" id="IPR003010">
    <property type="entry name" value="C-N_Hydrolase"/>
</dbReference>
<evidence type="ECO:0000256" key="1">
    <source>
        <dbReference type="SAM" id="Phobius"/>
    </source>
</evidence>
<feature type="transmembrane region" description="Helical" evidence="1">
    <location>
        <begin position="160"/>
        <end position="177"/>
    </location>
</feature>
<dbReference type="SUPFAM" id="SSF56317">
    <property type="entry name" value="Carbon-nitrogen hydrolase"/>
    <property type="match status" value="1"/>
</dbReference>
<dbReference type="Pfam" id="PF00795">
    <property type="entry name" value="CN_hydrolase"/>
    <property type="match status" value="1"/>
</dbReference>
<keyword evidence="1" id="KW-0812">Transmembrane</keyword>
<dbReference type="GO" id="GO:0016020">
    <property type="term" value="C:membrane"/>
    <property type="evidence" value="ECO:0007669"/>
    <property type="project" value="InterPro"/>
</dbReference>
<feature type="transmembrane region" description="Helical" evidence="1">
    <location>
        <begin position="129"/>
        <end position="148"/>
    </location>
</feature>
<dbReference type="InterPro" id="IPR036526">
    <property type="entry name" value="C-N_Hydrolase_sf"/>
</dbReference>
<feature type="transmembrane region" description="Helical" evidence="1">
    <location>
        <begin position="56"/>
        <end position="73"/>
    </location>
</feature>
<evidence type="ECO:0000313" key="4">
    <source>
        <dbReference type="Proteomes" id="UP000191933"/>
    </source>
</evidence>
<dbReference type="Proteomes" id="UP000191933">
    <property type="component" value="Unassembled WGS sequence"/>
</dbReference>
<dbReference type="EMBL" id="FBVY01000047">
    <property type="protein sequence ID" value="CUX03228.1"/>
    <property type="molecule type" value="Genomic_DNA"/>
</dbReference>
<protein>
    <submittedName>
        <fullName evidence="3">Conjugal transfer protein TraB</fullName>
    </submittedName>
</protein>
<gene>
    <name evidence="3" type="primary">traB</name>
    <name evidence="3" type="ORF">AGR2A_pb10042</name>
</gene>
<feature type="domain" description="CN hydrolase" evidence="2">
    <location>
        <begin position="208"/>
        <end position="407"/>
    </location>
</feature>